<gene>
    <name evidence="2" type="ORF">METZ01_LOCUS70230</name>
</gene>
<dbReference type="GO" id="GO:0016020">
    <property type="term" value="C:membrane"/>
    <property type="evidence" value="ECO:0007669"/>
    <property type="project" value="InterPro"/>
</dbReference>
<proteinExistence type="predicted"/>
<evidence type="ECO:0008006" key="3">
    <source>
        <dbReference type="Google" id="ProtNLM"/>
    </source>
</evidence>
<dbReference type="EMBL" id="UINC01004861">
    <property type="protein sequence ID" value="SVA17376.1"/>
    <property type="molecule type" value="Genomic_DNA"/>
</dbReference>
<dbReference type="PANTHER" id="PTHR33219">
    <property type="entry name" value="YLMG HOMOLOG PROTEIN 2, CHLOROPLASTIC"/>
    <property type="match status" value="1"/>
</dbReference>
<protein>
    <recommendedName>
        <fullName evidence="3">YggT family protein</fullName>
    </recommendedName>
</protein>
<keyword evidence="1" id="KW-0812">Transmembrane</keyword>
<dbReference type="AlphaFoldDB" id="A0A381TMS2"/>
<accession>A0A381TMS2</accession>
<dbReference type="Pfam" id="PF02325">
    <property type="entry name" value="CCB3_YggT"/>
    <property type="match status" value="1"/>
</dbReference>
<keyword evidence="1" id="KW-1133">Transmembrane helix</keyword>
<dbReference type="PANTHER" id="PTHR33219:SF14">
    <property type="entry name" value="PROTEIN COFACTOR ASSEMBLY OF COMPLEX C SUBUNIT B CCB3, CHLOROPLASTIC-RELATED"/>
    <property type="match status" value="1"/>
</dbReference>
<keyword evidence="1" id="KW-0472">Membrane</keyword>
<dbReference type="InterPro" id="IPR003425">
    <property type="entry name" value="CCB3/YggT"/>
</dbReference>
<sequence>AILDLFVWARLIISWIPHDPNNDITRIVYKVTEPMLKPIRDIIPASSLGIDISPFILLVLLNIAESIALRTFVY</sequence>
<name>A0A381TMS2_9ZZZZ</name>
<reference evidence="2" key="1">
    <citation type="submission" date="2018-05" db="EMBL/GenBank/DDBJ databases">
        <authorList>
            <person name="Lanie J.A."/>
            <person name="Ng W.-L."/>
            <person name="Kazmierczak K.M."/>
            <person name="Andrzejewski T.M."/>
            <person name="Davidsen T.M."/>
            <person name="Wayne K.J."/>
            <person name="Tettelin H."/>
            <person name="Glass J.I."/>
            <person name="Rusch D."/>
            <person name="Podicherti R."/>
            <person name="Tsui H.-C.T."/>
            <person name="Winkler M.E."/>
        </authorList>
    </citation>
    <scope>NUCLEOTIDE SEQUENCE</scope>
</reference>
<evidence type="ECO:0000256" key="1">
    <source>
        <dbReference type="SAM" id="Phobius"/>
    </source>
</evidence>
<feature type="non-terminal residue" evidence="2">
    <location>
        <position position="1"/>
    </location>
</feature>
<evidence type="ECO:0000313" key="2">
    <source>
        <dbReference type="EMBL" id="SVA17376.1"/>
    </source>
</evidence>
<organism evidence="2">
    <name type="scientific">marine metagenome</name>
    <dbReference type="NCBI Taxonomy" id="408172"/>
    <lineage>
        <taxon>unclassified sequences</taxon>
        <taxon>metagenomes</taxon>
        <taxon>ecological metagenomes</taxon>
    </lineage>
</organism>
<feature type="transmembrane region" description="Helical" evidence="1">
    <location>
        <begin position="42"/>
        <end position="64"/>
    </location>
</feature>